<evidence type="ECO:0000313" key="2">
    <source>
        <dbReference type="Proteomes" id="UP000663935"/>
    </source>
</evidence>
<dbReference type="RefSeq" id="WP_207970460.1">
    <property type="nucleotide sequence ID" value="NZ_CP071795.1"/>
</dbReference>
<accession>A0ABX7SSG1</accession>
<protein>
    <submittedName>
        <fullName evidence="1">Uncharacterized protein</fullName>
    </submittedName>
</protein>
<dbReference type="Proteomes" id="UP000663935">
    <property type="component" value="Chromosome"/>
</dbReference>
<gene>
    <name evidence="1" type="ORF">JL193_08830</name>
</gene>
<dbReference type="EMBL" id="CP071795">
    <property type="protein sequence ID" value="QTD36270.1"/>
    <property type="molecule type" value="Genomic_DNA"/>
</dbReference>
<sequence length="250" mass="29192">MRKIFNINEMKNVTIIFLITVLFMSCEKENIPMENQSNNNFKLVSQEFNYNLNNYEVQDKVKIAVGEALNNLLINSQDFRETIIKHLINDKKAKELLYIQNKNLVFENGKTLENLILSEFQINSEKYNLIKQIENVIPNLVIKIPDWANIIFENVSTYDGLEFSIYPGLNTKSSFYFNQQKMKKVNNATTLADYIPIQIKESEKLLPLKKNSKETIWNDNLINDHFPHLQDVQSLKEKNILLIAIPNMTS</sequence>
<dbReference type="PROSITE" id="PS51257">
    <property type="entry name" value="PROKAR_LIPOPROTEIN"/>
    <property type="match status" value="1"/>
</dbReference>
<proteinExistence type="predicted"/>
<reference evidence="1 2" key="1">
    <citation type="submission" date="2021-03" db="EMBL/GenBank/DDBJ databases">
        <title>Complete genome of Polaribacter_sp.G4M1.</title>
        <authorList>
            <person name="Jeong S.W."/>
            <person name="Bae J.W."/>
        </authorList>
    </citation>
    <scope>NUCLEOTIDE SEQUENCE [LARGE SCALE GENOMIC DNA]</scope>
    <source>
        <strain evidence="1 2">G4M1</strain>
    </source>
</reference>
<evidence type="ECO:0000313" key="1">
    <source>
        <dbReference type="EMBL" id="QTD36270.1"/>
    </source>
</evidence>
<keyword evidence="2" id="KW-1185">Reference proteome</keyword>
<name>A0ABX7SSG1_9FLAO</name>
<organism evidence="1 2">
    <name type="scientific">Polaribacter batillariae</name>
    <dbReference type="NCBI Taxonomy" id="2808900"/>
    <lineage>
        <taxon>Bacteria</taxon>
        <taxon>Pseudomonadati</taxon>
        <taxon>Bacteroidota</taxon>
        <taxon>Flavobacteriia</taxon>
        <taxon>Flavobacteriales</taxon>
        <taxon>Flavobacteriaceae</taxon>
    </lineage>
</organism>